<protein>
    <recommendedName>
        <fullName evidence="4">Endonuclease/exonuclease/phosphatase domain-containing protein</fullName>
    </recommendedName>
</protein>
<organism evidence="2 3">
    <name type="scientific">Saccharothrix mutabilis subsp. mutabilis</name>
    <dbReference type="NCBI Taxonomy" id="66855"/>
    <lineage>
        <taxon>Bacteria</taxon>
        <taxon>Bacillati</taxon>
        <taxon>Actinomycetota</taxon>
        <taxon>Actinomycetes</taxon>
        <taxon>Pseudonocardiales</taxon>
        <taxon>Pseudonocardiaceae</taxon>
        <taxon>Saccharothrix</taxon>
    </lineage>
</organism>
<feature type="region of interest" description="Disordered" evidence="1">
    <location>
        <begin position="45"/>
        <end position="74"/>
    </location>
</feature>
<comment type="caution">
    <text evidence="2">The sequence shown here is derived from an EMBL/GenBank/DDBJ whole genome shotgun (WGS) entry which is preliminary data.</text>
</comment>
<dbReference type="InterPro" id="IPR036691">
    <property type="entry name" value="Endo/exonu/phosph_ase_sf"/>
</dbReference>
<evidence type="ECO:0000313" key="3">
    <source>
        <dbReference type="Proteomes" id="UP001500416"/>
    </source>
</evidence>
<accession>A0ABP3E349</accession>
<dbReference type="SUPFAM" id="SSF56219">
    <property type="entry name" value="DNase I-like"/>
    <property type="match status" value="1"/>
</dbReference>
<dbReference type="Proteomes" id="UP001500416">
    <property type="component" value="Unassembled WGS sequence"/>
</dbReference>
<reference evidence="3" key="1">
    <citation type="journal article" date="2019" name="Int. J. Syst. Evol. Microbiol.">
        <title>The Global Catalogue of Microorganisms (GCM) 10K type strain sequencing project: providing services to taxonomists for standard genome sequencing and annotation.</title>
        <authorList>
            <consortium name="The Broad Institute Genomics Platform"/>
            <consortium name="The Broad Institute Genome Sequencing Center for Infectious Disease"/>
            <person name="Wu L."/>
            <person name="Ma J."/>
        </authorList>
    </citation>
    <scope>NUCLEOTIDE SEQUENCE [LARGE SCALE GENOMIC DNA]</scope>
    <source>
        <strain evidence="3">JCM 3380</strain>
    </source>
</reference>
<dbReference type="PANTHER" id="PTHR41349">
    <property type="match status" value="1"/>
</dbReference>
<sequence length="123" mass="13152">MTVNAVHAGVDGCSAGGREGFVRHPPRPVSRAVQQAGLTDAYRVVHPDPVTKPGTTWSPVYPRHNGSTGVPEPRDRIDFVQSAGRVQATSSEAVVLGTPTAVPSHQDNLWSSDHAAVTTRFRF</sequence>
<evidence type="ECO:0008006" key="4">
    <source>
        <dbReference type="Google" id="ProtNLM"/>
    </source>
</evidence>
<proteinExistence type="predicted"/>
<evidence type="ECO:0000256" key="1">
    <source>
        <dbReference type="SAM" id="MobiDB-lite"/>
    </source>
</evidence>
<evidence type="ECO:0000313" key="2">
    <source>
        <dbReference type="EMBL" id="GAA0251140.1"/>
    </source>
</evidence>
<dbReference type="PANTHER" id="PTHR41349:SF1">
    <property type="entry name" value="PROTEIN CBG08683"/>
    <property type="match status" value="1"/>
</dbReference>
<dbReference type="Gene3D" id="3.60.10.10">
    <property type="entry name" value="Endonuclease/exonuclease/phosphatase"/>
    <property type="match status" value="1"/>
</dbReference>
<gene>
    <name evidence="2" type="ORF">GCM10010492_59300</name>
</gene>
<name>A0ABP3E349_9PSEU</name>
<dbReference type="EMBL" id="BAAABU010000019">
    <property type="protein sequence ID" value="GAA0251140.1"/>
    <property type="molecule type" value="Genomic_DNA"/>
</dbReference>
<keyword evidence="3" id="KW-1185">Reference proteome</keyword>